<dbReference type="Proteomes" id="UP000749646">
    <property type="component" value="Unassembled WGS sequence"/>
</dbReference>
<evidence type="ECO:0000256" key="4">
    <source>
        <dbReference type="ARBA" id="ARBA00022679"/>
    </source>
</evidence>
<feature type="signal peptide" evidence="8">
    <location>
        <begin position="1"/>
        <end position="22"/>
    </location>
</feature>
<evidence type="ECO:0000256" key="1">
    <source>
        <dbReference type="ARBA" id="ARBA00001947"/>
    </source>
</evidence>
<reference evidence="10" key="1">
    <citation type="journal article" date="2020" name="Fungal Divers.">
        <title>Resolving the Mortierellaceae phylogeny through synthesis of multi-gene phylogenetics and phylogenomics.</title>
        <authorList>
            <person name="Vandepol N."/>
            <person name="Liber J."/>
            <person name="Desiro A."/>
            <person name="Na H."/>
            <person name="Kennedy M."/>
            <person name="Barry K."/>
            <person name="Grigoriev I.V."/>
            <person name="Miller A.N."/>
            <person name="O'Donnell K."/>
            <person name="Stajich J.E."/>
            <person name="Bonito G."/>
        </authorList>
    </citation>
    <scope>NUCLEOTIDE SEQUENCE</scope>
    <source>
        <strain evidence="10">MES-2147</strain>
    </source>
</reference>
<evidence type="ECO:0000313" key="11">
    <source>
        <dbReference type="Proteomes" id="UP000749646"/>
    </source>
</evidence>
<organism evidence="10 11">
    <name type="scientific">Modicella reniformis</name>
    <dbReference type="NCBI Taxonomy" id="1440133"/>
    <lineage>
        <taxon>Eukaryota</taxon>
        <taxon>Fungi</taxon>
        <taxon>Fungi incertae sedis</taxon>
        <taxon>Mucoromycota</taxon>
        <taxon>Mortierellomycotina</taxon>
        <taxon>Mortierellomycetes</taxon>
        <taxon>Mortierellales</taxon>
        <taxon>Mortierellaceae</taxon>
        <taxon>Modicella</taxon>
    </lineage>
</organism>
<feature type="domain" description="Prenyltransferase alpha-alpha toroid" evidence="9">
    <location>
        <begin position="1"/>
        <end position="163"/>
    </location>
</feature>
<comment type="cofactor">
    <cofactor evidence="1">
        <name>Zn(2+)</name>
        <dbReference type="ChEBI" id="CHEBI:29105"/>
    </cofactor>
</comment>
<evidence type="ECO:0000256" key="2">
    <source>
        <dbReference type="ARBA" id="ARBA00010497"/>
    </source>
</evidence>
<dbReference type="InterPro" id="IPR001330">
    <property type="entry name" value="Prenyltrans"/>
</dbReference>
<dbReference type="SUPFAM" id="SSF48239">
    <property type="entry name" value="Terpenoid cyclases/Protein prenyltransferases"/>
    <property type="match status" value="1"/>
</dbReference>
<evidence type="ECO:0000256" key="6">
    <source>
        <dbReference type="ARBA" id="ARBA00022737"/>
    </source>
</evidence>
<name>A0A9P6LR45_9FUNG</name>
<keyword evidence="4 10" id="KW-0808">Transferase</keyword>
<keyword evidence="6" id="KW-0677">Repeat</keyword>
<keyword evidence="7" id="KW-0862">Zinc</keyword>
<dbReference type="EMBL" id="JAAAHW010012035">
    <property type="protein sequence ID" value="KAF9916083.1"/>
    <property type="molecule type" value="Genomic_DNA"/>
</dbReference>
<dbReference type="PANTHER" id="PTHR11774">
    <property type="entry name" value="GERANYLGERANYL TRANSFERASE TYPE BETA SUBUNIT"/>
    <property type="match status" value="1"/>
</dbReference>
<evidence type="ECO:0000256" key="8">
    <source>
        <dbReference type="SAM" id="SignalP"/>
    </source>
</evidence>
<keyword evidence="8" id="KW-0732">Signal</keyword>
<dbReference type="OrthoDB" id="24893at2759"/>
<feature type="non-terminal residue" evidence="10">
    <location>
        <position position="164"/>
    </location>
</feature>
<dbReference type="AlphaFoldDB" id="A0A9P6LR45"/>
<dbReference type="GO" id="GO:0046872">
    <property type="term" value="F:metal ion binding"/>
    <property type="evidence" value="ECO:0007669"/>
    <property type="project" value="UniProtKB-KW"/>
</dbReference>
<feature type="chain" id="PRO_5040254822" evidence="8">
    <location>
        <begin position="23"/>
        <end position="164"/>
    </location>
</feature>
<sequence>MTLGLFALGGLELLGVLDDTISETDRKDWIEWIYSQQRIPSSAKDSTLPSEFEGAIYGFGGPFSGLPFQSSSESSQQQNVGCECGSHVTVYDSAHLTMTYTALLMLILLGDDLSRVAKEPILQSLRKLQLPSGCFIPCVTDGQSDMRFMYCAAAISHILNDWSG</sequence>
<keyword evidence="5" id="KW-0479">Metal-binding</keyword>
<accession>A0A9P6LR45</accession>
<dbReference type="GO" id="GO:0005953">
    <property type="term" value="C:CAAX-protein geranylgeranyltransferase complex"/>
    <property type="evidence" value="ECO:0007669"/>
    <property type="project" value="TreeGrafter"/>
</dbReference>
<dbReference type="InterPro" id="IPR045089">
    <property type="entry name" value="PGGT1B-like"/>
</dbReference>
<dbReference type="Pfam" id="PF00432">
    <property type="entry name" value="Prenyltrans"/>
    <property type="match status" value="1"/>
</dbReference>
<comment type="caution">
    <text evidence="10">The sequence shown here is derived from an EMBL/GenBank/DDBJ whole genome shotgun (WGS) entry which is preliminary data.</text>
</comment>
<evidence type="ECO:0000313" key="10">
    <source>
        <dbReference type="EMBL" id="KAF9916083.1"/>
    </source>
</evidence>
<dbReference type="Gene3D" id="1.50.10.20">
    <property type="match status" value="1"/>
</dbReference>
<protein>
    <submittedName>
        <fullName evidence="10">Geranylgeranyl transferase type-1 subunit beta</fullName>
    </submittedName>
</protein>
<evidence type="ECO:0000259" key="9">
    <source>
        <dbReference type="Pfam" id="PF00432"/>
    </source>
</evidence>
<proteinExistence type="inferred from homology"/>
<keyword evidence="11" id="KW-1185">Reference proteome</keyword>
<dbReference type="InterPro" id="IPR008930">
    <property type="entry name" value="Terpenoid_cyclase/PrenylTrfase"/>
</dbReference>
<comment type="similarity">
    <text evidence="2">Belongs to the protein prenyltransferase subunit beta family.</text>
</comment>
<evidence type="ECO:0000256" key="3">
    <source>
        <dbReference type="ARBA" id="ARBA00022602"/>
    </source>
</evidence>
<gene>
    <name evidence="10" type="primary">PGGT1B</name>
    <name evidence="10" type="ORF">BGZ65_000442</name>
</gene>
<dbReference type="GO" id="GO:0004662">
    <property type="term" value="F:CAAX-protein geranylgeranyltransferase activity"/>
    <property type="evidence" value="ECO:0007669"/>
    <property type="project" value="TreeGrafter"/>
</dbReference>
<dbReference type="PANTHER" id="PTHR11774:SF4">
    <property type="entry name" value="GERANYLGERANYL TRANSFERASE TYPE-1 SUBUNIT BETA"/>
    <property type="match status" value="1"/>
</dbReference>
<keyword evidence="3" id="KW-0637">Prenyltransferase</keyword>
<evidence type="ECO:0000256" key="5">
    <source>
        <dbReference type="ARBA" id="ARBA00022723"/>
    </source>
</evidence>
<evidence type="ECO:0000256" key="7">
    <source>
        <dbReference type="ARBA" id="ARBA00022833"/>
    </source>
</evidence>